<feature type="compositionally biased region" description="Gly residues" evidence="1">
    <location>
        <begin position="145"/>
        <end position="155"/>
    </location>
</feature>
<protein>
    <recommendedName>
        <fullName evidence="4">Phosphoprotein membrane anchor with glycosphingolipid microdomains 1</fullName>
    </recommendedName>
</protein>
<feature type="region of interest" description="Disordered" evidence="1">
    <location>
        <begin position="72"/>
        <end position="173"/>
    </location>
</feature>
<accession>A0ABD1J0E4</accession>
<dbReference type="InterPro" id="IPR032748">
    <property type="entry name" value="PAG"/>
</dbReference>
<comment type="caution">
    <text evidence="2">The sequence shown here is derived from an EMBL/GenBank/DDBJ whole genome shotgun (WGS) entry which is preliminary data.</text>
</comment>
<dbReference type="PANTHER" id="PTHR16322:SF0">
    <property type="entry name" value="PHOSPHOPROTEIN ASSOCIATED WITH GLYCOSPHINGOLIPID-ENRICHED MICRODOMAINS 1"/>
    <property type="match status" value="1"/>
</dbReference>
<feature type="region of interest" description="Disordered" evidence="1">
    <location>
        <begin position="218"/>
        <end position="256"/>
    </location>
</feature>
<feature type="compositionally biased region" description="Basic and acidic residues" evidence="1">
    <location>
        <begin position="271"/>
        <end position="281"/>
    </location>
</feature>
<feature type="compositionally biased region" description="Polar residues" evidence="1">
    <location>
        <begin position="72"/>
        <end position="126"/>
    </location>
</feature>
<dbReference type="PANTHER" id="PTHR16322">
    <property type="entry name" value="PHOSPHOPROTEIN ASSOCIATED WITH GLYCOSPHINGOLIPID-ENRICHED MICRODOMAINS 1"/>
    <property type="match status" value="1"/>
</dbReference>
<feature type="region of interest" description="Disordered" evidence="1">
    <location>
        <begin position="271"/>
        <end position="328"/>
    </location>
</feature>
<feature type="compositionally biased region" description="Acidic residues" evidence="1">
    <location>
        <begin position="299"/>
        <end position="308"/>
    </location>
</feature>
<dbReference type="AlphaFoldDB" id="A0ABD1J0E4"/>
<organism evidence="2 3">
    <name type="scientific">Coilia grayii</name>
    <name type="common">Gray's grenadier anchovy</name>
    <dbReference type="NCBI Taxonomy" id="363190"/>
    <lineage>
        <taxon>Eukaryota</taxon>
        <taxon>Metazoa</taxon>
        <taxon>Chordata</taxon>
        <taxon>Craniata</taxon>
        <taxon>Vertebrata</taxon>
        <taxon>Euteleostomi</taxon>
        <taxon>Actinopterygii</taxon>
        <taxon>Neopterygii</taxon>
        <taxon>Teleostei</taxon>
        <taxon>Clupei</taxon>
        <taxon>Clupeiformes</taxon>
        <taxon>Clupeoidei</taxon>
        <taxon>Engraulidae</taxon>
        <taxon>Coilinae</taxon>
        <taxon>Coilia</taxon>
    </lineage>
</organism>
<evidence type="ECO:0000256" key="1">
    <source>
        <dbReference type="SAM" id="MobiDB-lite"/>
    </source>
</evidence>
<keyword evidence="3" id="KW-1185">Reference proteome</keyword>
<name>A0ABD1J0E4_9TELE</name>
<sequence>MAPALRVVLGAELAGSGVIVLANGQLALVGILTAVSAFLLLSLLLMLCASCQGQKKTNGHPGDHETLMNGQVSEKEVCSQSVESQGTDLAASSSHNGPLTSGTVLSDTLDTSPHPSEEMLSSQSELRSSKCPQDRELPSIPAVAAGGGGVVGVGGPPSLNGPILTSDPQPASGDGTYEMVCEGGVGGGVASRDASVEDSLYETVKGDMGALLANGILSPDDEDPIRRVSSYQDPPPLLNGHLTPTSSPPTPERGPLVAGVEYASIDLNKKSRYSADMEARRRSPPATTPDPRKQKGAQEEEEEEEEEEKPPPIPDKVLDENDNQHTISHMMMPHNGQLPSPAGSTVSEGRVTLENELYSCVVRPMLEAEGDCEEDKEGDYSSIGDLRGLGTHESVTNDLYASVKDIYATPSDPHSDPCDPHADPCDPLADPGYETIRIPKSAELRDSQSEAIVPVEPDYESVGELGLSRDMSRL</sequence>
<dbReference type="EMBL" id="JBHFQA010000021">
    <property type="protein sequence ID" value="KAL2080547.1"/>
    <property type="molecule type" value="Genomic_DNA"/>
</dbReference>
<feature type="compositionally biased region" description="Basic and acidic residues" evidence="1">
    <location>
        <begin position="413"/>
        <end position="424"/>
    </location>
</feature>
<reference evidence="2 3" key="1">
    <citation type="submission" date="2024-09" db="EMBL/GenBank/DDBJ databases">
        <title>A chromosome-level genome assembly of Gray's grenadier anchovy, Coilia grayii.</title>
        <authorList>
            <person name="Fu Z."/>
        </authorList>
    </citation>
    <scope>NUCLEOTIDE SEQUENCE [LARGE SCALE GENOMIC DNA]</scope>
    <source>
        <strain evidence="2">G4</strain>
        <tissue evidence="2">Muscle</tissue>
    </source>
</reference>
<gene>
    <name evidence="2" type="ORF">ACEWY4_024340</name>
</gene>
<evidence type="ECO:0000313" key="3">
    <source>
        <dbReference type="Proteomes" id="UP001591681"/>
    </source>
</evidence>
<evidence type="ECO:0000313" key="2">
    <source>
        <dbReference type="EMBL" id="KAL2080547.1"/>
    </source>
</evidence>
<evidence type="ECO:0008006" key="4">
    <source>
        <dbReference type="Google" id="ProtNLM"/>
    </source>
</evidence>
<dbReference type="Proteomes" id="UP001591681">
    <property type="component" value="Unassembled WGS sequence"/>
</dbReference>
<proteinExistence type="predicted"/>
<dbReference type="Pfam" id="PF15347">
    <property type="entry name" value="PAG"/>
    <property type="match status" value="1"/>
</dbReference>
<feature type="region of interest" description="Disordered" evidence="1">
    <location>
        <begin position="407"/>
        <end position="474"/>
    </location>
</feature>